<keyword evidence="2" id="KW-0808">Transferase</keyword>
<dbReference type="SUPFAM" id="SSF56112">
    <property type="entry name" value="Protein kinase-like (PK-like)"/>
    <property type="match status" value="1"/>
</dbReference>
<dbReference type="InterPro" id="IPR011009">
    <property type="entry name" value="Kinase-like_dom_sf"/>
</dbReference>
<name>A0A1X0S401_RHIZD</name>
<evidence type="ECO:0000313" key="2">
    <source>
        <dbReference type="EMBL" id="ORE19005.1"/>
    </source>
</evidence>
<dbReference type="OMA" id="HEYHADS"/>
<evidence type="ECO:0000313" key="3">
    <source>
        <dbReference type="Proteomes" id="UP000242381"/>
    </source>
</evidence>
<dbReference type="GO" id="GO:0005524">
    <property type="term" value="F:ATP binding"/>
    <property type="evidence" value="ECO:0007669"/>
    <property type="project" value="InterPro"/>
</dbReference>
<dbReference type="Pfam" id="PF00069">
    <property type="entry name" value="Pkinase"/>
    <property type="match status" value="1"/>
</dbReference>
<gene>
    <name evidence="2" type="ORF">BCV71DRAFT_290448</name>
</gene>
<dbReference type="InterPro" id="IPR000719">
    <property type="entry name" value="Prot_kinase_dom"/>
</dbReference>
<dbReference type="Proteomes" id="UP000242381">
    <property type="component" value="Unassembled WGS sequence"/>
</dbReference>
<dbReference type="GO" id="GO:0005634">
    <property type="term" value="C:nucleus"/>
    <property type="evidence" value="ECO:0007669"/>
    <property type="project" value="TreeGrafter"/>
</dbReference>
<accession>A0A1X0S401</accession>
<proteinExistence type="predicted"/>
<organism evidence="2 3">
    <name type="scientific">Rhizopus microsporus</name>
    <dbReference type="NCBI Taxonomy" id="58291"/>
    <lineage>
        <taxon>Eukaryota</taxon>
        <taxon>Fungi</taxon>
        <taxon>Fungi incertae sedis</taxon>
        <taxon>Mucoromycota</taxon>
        <taxon>Mucoromycotina</taxon>
        <taxon>Mucoromycetes</taxon>
        <taxon>Mucorales</taxon>
        <taxon>Mucorineae</taxon>
        <taxon>Rhizopodaceae</taxon>
        <taxon>Rhizopus</taxon>
    </lineage>
</organism>
<dbReference type="PROSITE" id="PS50011">
    <property type="entry name" value="PROTEIN_KINASE_DOM"/>
    <property type="match status" value="1"/>
</dbReference>
<reference evidence="2 3" key="1">
    <citation type="journal article" date="2016" name="Proc. Natl. Acad. Sci. U.S.A.">
        <title>Lipid metabolic changes in an early divergent fungus govern the establishment of a mutualistic symbiosis with endobacteria.</title>
        <authorList>
            <person name="Lastovetsky O.A."/>
            <person name="Gaspar M.L."/>
            <person name="Mondo S.J."/>
            <person name="LaButti K.M."/>
            <person name="Sandor L."/>
            <person name="Grigoriev I.V."/>
            <person name="Henry S.A."/>
            <person name="Pawlowska T.E."/>
        </authorList>
    </citation>
    <scope>NUCLEOTIDE SEQUENCE [LARGE SCALE GENOMIC DNA]</scope>
    <source>
        <strain evidence="2 3">ATCC 11559</strain>
    </source>
</reference>
<dbReference type="SMART" id="SM00220">
    <property type="entry name" value="S_TKc"/>
    <property type="match status" value="1"/>
</dbReference>
<dbReference type="AlphaFoldDB" id="A0A1X0S401"/>
<sequence length="219" mass="25894">MNRIKFVPICDWPFLLNQAEPVIEERMSEVKCKNIFSKWIQSANDSKFLERPKIMQLFFNDDQKLEGIRLIMNNGSSEDFIEFGGNLQYIAPELYLHHEYHADSVDVWSLGITLYRLLVGRYPFNSDSMGDRALFERMLQFRYPMPNSLSPEAKNLIQQMLSPVESRISLNRLSNHPWFTLNRKKKKSIRVLKKIIRFIIKGPYPPPRNPYFQLIKVSH</sequence>
<keyword evidence="2" id="KW-0418">Kinase</keyword>
<dbReference type="GO" id="GO:0004672">
    <property type="term" value="F:protein kinase activity"/>
    <property type="evidence" value="ECO:0007669"/>
    <property type="project" value="InterPro"/>
</dbReference>
<dbReference type="EMBL" id="KV921318">
    <property type="protein sequence ID" value="ORE19005.1"/>
    <property type="molecule type" value="Genomic_DNA"/>
</dbReference>
<feature type="domain" description="Protein kinase" evidence="1">
    <location>
        <begin position="1"/>
        <end position="179"/>
    </location>
</feature>
<dbReference type="VEuPathDB" id="FungiDB:BCV72DRAFT_222267"/>
<dbReference type="PANTHER" id="PTHR24345">
    <property type="entry name" value="SERINE/THREONINE-PROTEIN KINASE PLK"/>
    <property type="match status" value="1"/>
</dbReference>
<protein>
    <submittedName>
        <fullName evidence="2">Kinase-like protein</fullName>
    </submittedName>
</protein>
<evidence type="ECO:0000259" key="1">
    <source>
        <dbReference type="PROSITE" id="PS50011"/>
    </source>
</evidence>
<dbReference type="Gene3D" id="1.10.510.10">
    <property type="entry name" value="Transferase(Phosphotransferase) domain 1"/>
    <property type="match status" value="1"/>
</dbReference>